<dbReference type="Pfam" id="PF18824">
    <property type="entry name" value="LPD11"/>
    <property type="match status" value="1"/>
</dbReference>
<feature type="domain" description="Large polyvalent protein-associated" evidence="1">
    <location>
        <begin position="1"/>
        <end position="66"/>
    </location>
</feature>
<reference evidence="2 3" key="1">
    <citation type="submission" date="2015-10" db="EMBL/GenBank/DDBJ databases">
        <title>Large-scale maps of variable infection efficiencies in aquatic Bacteriodetes phage-host model systems.</title>
        <authorList>
            <person name="Holmfeldt K."/>
            <person name="Solonenko N."/>
            <person name="Howard-Varona C."/>
            <person name="Moreno M."/>
            <person name="Malmstrom R.R."/>
            <person name="Blow M.J."/>
            <person name="Sullivan M.B."/>
        </authorList>
    </citation>
    <scope>NUCLEOTIDE SEQUENCE [LARGE SCALE GENOMIC DNA]</scope>
</reference>
<protein>
    <recommendedName>
        <fullName evidence="1">Large polyvalent protein-associated domain-containing protein</fullName>
    </recommendedName>
</protein>
<evidence type="ECO:0000313" key="3">
    <source>
        <dbReference type="Proteomes" id="UP000229115"/>
    </source>
</evidence>
<name>A0A0S2MW41_9CAUD</name>
<accession>A0A0S2MW41</accession>
<proteinExistence type="predicted"/>
<dbReference type="Proteomes" id="UP000229115">
    <property type="component" value="Segment"/>
</dbReference>
<organism evidence="2 3">
    <name type="scientific">Cellulophaga phage phi4:1_13</name>
    <dbReference type="NCBI Taxonomy" id="1747284"/>
    <lineage>
        <taxon>Viruses</taxon>
        <taxon>Duplodnaviria</taxon>
        <taxon>Heunggongvirae</taxon>
        <taxon>Uroviricota</taxon>
        <taxon>Caudoviricetes</taxon>
        <taxon>Lightbulbvirus</taxon>
        <taxon>Lightbulbvirus Cba41</taxon>
    </lineage>
</organism>
<evidence type="ECO:0000259" key="1">
    <source>
        <dbReference type="Pfam" id="PF18824"/>
    </source>
</evidence>
<dbReference type="EMBL" id="KT962245">
    <property type="protein sequence ID" value="ALO80135.1"/>
    <property type="molecule type" value="Genomic_RNA"/>
</dbReference>
<gene>
    <name evidence="2" type="ORF">Phi4113_126</name>
</gene>
<evidence type="ECO:0000313" key="2">
    <source>
        <dbReference type="EMBL" id="ALO80135.1"/>
    </source>
</evidence>
<sequence>MKYNYMLLGRLQMDLDYYLGFGGRNEKHLFYSSIEEHIRETINLWKLLPVKPEWLRATKLIEYKNKALKN</sequence>
<dbReference type="InterPro" id="IPR040789">
    <property type="entry name" value="LPD11"/>
</dbReference>